<dbReference type="RefSeq" id="WP_039779232.1">
    <property type="nucleotide sequence ID" value="NZ_JAAXOR010000001.1"/>
</dbReference>
<name>A0A231GU25_9NOCA</name>
<organism evidence="9 10">
    <name type="scientific">Nocardia cerradoensis</name>
    <dbReference type="NCBI Taxonomy" id="85688"/>
    <lineage>
        <taxon>Bacteria</taxon>
        <taxon>Bacillati</taxon>
        <taxon>Actinomycetota</taxon>
        <taxon>Actinomycetes</taxon>
        <taxon>Mycobacteriales</taxon>
        <taxon>Nocardiaceae</taxon>
        <taxon>Nocardia</taxon>
    </lineage>
</organism>
<proteinExistence type="predicted"/>
<gene>
    <name evidence="9" type="primary">suaB</name>
    <name evidence="9" type="ORF">B7C42_07942</name>
</gene>
<evidence type="ECO:0000313" key="9">
    <source>
        <dbReference type="EMBL" id="OXR39991.1"/>
    </source>
</evidence>
<reference evidence="9 10" key="1">
    <citation type="submission" date="2017-07" db="EMBL/GenBank/DDBJ databases">
        <title>First draft Genome Sequence of Nocardia cerradoensis isolated from human infection.</title>
        <authorList>
            <person name="Carrasco G."/>
        </authorList>
    </citation>
    <scope>NUCLEOTIDE SEQUENCE [LARGE SCALE GENOMIC DNA]</scope>
    <source>
        <strain evidence="9 10">CNM20130759</strain>
    </source>
</reference>
<dbReference type="GO" id="GO:0051538">
    <property type="term" value="F:3 iron, 4 sulfur cluster binding"/>
    <property type="evidence" value="ECO:0007669"/>
    <property type="project" value="UniProtKB-KW"/>
</dbReference>
<accession>A0A231GU25</accession>
<dbReference type="InterPro" id="IPR051269">
    <property type="entry name" value="Fe-S_cluster_ET"/>
</dbReference>
<dbReference type="PANTHER" id="PTHR36923:SF3">
    <property type="entry name" value="FERREDOXIN"/>
    <property type="match status" value="1"/>
</dbReference>
<feature type="domain" description="4Fe-4S ferredoxin-type" evidence="8">
    <location>
        <begin position="3"/>
        <end position="31"/>
    </location>
</feature>
<keyword evidence="2" id="KW-0813">Transport</keyword>
<dbReference type="GO" id="GO:0046872">
    <property type="term" value="F:metal ion binding"/>
    <property type="evidence" value="ECO:0007669"/>
    <property type="project" value="UniProtKB-KW"/>
</dbReference>
<dbReference type="Pfam" id="PF13459">
    <property type="entry name" value="Fer4_15"/>
    <property type="match status" value="1"/>
</dbReference>
<evidence type="ECO:0000256" key="1">
    <source>
        <dbReference type="ARBA" id="ARBA00001927"/>
    </source>
</evidence>
<dbReference type="AlphaFoldDB" id="A0A231GU25"/>
<evidence type="ECO:0000259" key="8">
    <source>
        <dbReference type="PROSITE" id="PS51379"/>
    </source>
</evidence>
<sequence>MTYDIRIDTEVCIGSGLCLAARPDVFDINDDGVAEVVAGSPAIPGDAQIAIARGCPSGAIRLHDIASGDEIDFF</sequence>
<evidence type="ECO:0000256" key="3">
    <source>
        <dbReference type="ARBA" id="ARBA00022723"/>
    </source>
</evidence>
<dbReference type="Proteomes" id="UP000215506">
    <property type="component" value="Unassembled WGS sequence"/>
</dbReference>
<comment type="caution">
    <text evidence="9">The sequence shown here is derived from an EMBL/GenBank/DDBJ whole genome shotgun (WGS) entry which is preliminary data.</text>
</comment>
<keyword evidence="10" id="KW-1185">Reference proteome</keyword>
<keyword evidence="6" id="KW-0411">Iron-sulfur</keyword>
<keyword evidence="4" id="KW-0249">Electron transport</keyword>
<evidence type="ECO:0000256" key="7">
    <source>
        <dbReference type="ARBA" id="ARBA00023291"/>
    </source>
</evidence>
<evidence type="ECO:0000256" key="6">
    <source>
        <dbReference type="ARBA" id="ARBA00023014"/>
    </source>
</evidence>
<dbReference type="Gene3D" id="3.30.70.20">
    <property type="match status" value="1"/>
</dbReference>
<keyword evidence="3" id="KW-0479">Metal-binding</keyword>
<dbReference type="PROSITE" id="PS51379">
    <property type="entry name" value="4FE4S_FER_2"/>
    <property type="match status" value="1"/>
</dbReference>
<protein>
    <submittedName>
        <fullName evidence="9">Ferredoxin-1</fullName>
    </submittedName>
</protein>
<evidence type="ECO:0000256" key="4">
    <source>
        <dbReference type="ARBA" id="ARBA00022982"/>
    </source>
</evidence>
<evidence type="ECO:0000256" key="2">
    <source>
        <dbReference type="ARBA" id="ARBA00022448"/>
    </source>
</evidence>
<dbReference type="PANTHER" id="PTHR36923">
    <property type="entry name" value="FERREDOXIN"/>
    <property type="match status" value="1"/>
</dbReference>
<evidence type="ECO:0000313" key="10">
    <source>
        <dbReference type="Proteomes" id="UP000215506"/>
    </source>
</evidence>
<dbReference type="EMBL" id="NGAF01000047">
    <property type="protein sequence ID" value="OXR39991.1"/>
    <property type="molecule type" value="Genomic_DNA"/>
</dbReference>
<comment type="cofactor">
    <cofactor evidence="1">
        <name>[3Fe-4S] cluster</name>
        <dbReference type="ChEBI" id="CHEBI:21137"/>
    </cofactor>
</comment>
<evidence type="ECO:0000256" key="5">
    <source>
        <dbReference type="ARBA" id="ARBA00023004"/>
    </source>
</evidence>
<keyword evidence="5" id="KW-0408">Iron</keyword>
<keyword evidence="7" id="KW-0003">3Fe-4S</keyword>
<dbReference type="SUPFAM" id="SSF54862">
    <property type="entry name" value="4Fe-4S ferredoxins"/>
    <property type="match status" value="1"/>
</dbReference>
<dbReference type="InterPro" id="IPR017896">
    <property type="entry name" value="4Fe4S_Fe-S-bd"/>
</dbReference>